<proteinExistence type="predicted"/>
<sequence length="843" mass="93965">MSTDIPHQQFLIKTLPTKTVTLYPSRAYVIREINNVVLRPGPNSVEIFGLTPTTDENSIQVDGRGAASIIDMTVDLVPNREIFEDVYPEDAQLAKIENDDDDTSSDDDTEPDPVKSLDIEISDIEAKIREVSDTQGSSTSGLRSLDRYMESTRSEHTNAGQFANMLKMYESQRQQLFTQHSTATDELTELKAQLQRKIAEKWKASKGYRKQKAKEAEEKAIVKAKKRRQQQEEVKEARRIKEEHLRFWPKKVWRIVLTVETSSVDTPASSRRGSVDSVTISKGYTPPERSPSDDETIVSLSVSYVTREAFWNPRYDLSISSVNKSATITYRAEFGNCTSETWTDAKIVLSTSQTSYSGLDDKVPYMQPWHVKLGRYGDQGNAGLMSSSEVNKPSIRAKQAYKHTNRQDMFGIDKSQSFGKGPGNDSNNDFTREQARMVSHPQNNGPASFGNANGLFGSSTTNDTRGAFGSANNSNAGVLFGSTYDDYTSYQPPQVSQALSDYQSQLMQLEQQNKNYSLMTRAQQPQHQVQQQQQQQQQQQMQQQQMHMRMQHAAHAPNRMLASVLERGGRLDALCAPPPPPLQAPPPLQEDEDALDFEESTWEDTGMTTTYDVPGFRTLAPSSVTRRHKIASLAVSNIALNYISIPKLRSAAFLRAKLRNPSSSITLLEGNSGVTLDNSFLGNMPLPRVSPGQTFDLPLGVDPAVHVSYPKPTVHRSIVGVFNKESNEVFSRLIYLTNTKSTPIELLVLDQIPVSEDERLNINIIKPNGLFKEGDRVRAGSSVRDESGKDASWGKATATLQKDGKVAWTVAMEKKGACLMRLEYEARLPSQEKIVQSINSGAT</sequence>
<dbReference type="Proteomes" id="UP001186974">
    <property type="component" value="Unassembled WGS sequence"/>
</dbReference>
<accession>A0ACC3DY28</accession>
<comment type="caution">
    <text evidence="1">The sequence shown here is derived from an EMBL/GenBank/DDBJ whole genome shotgun (WGS) entry which is preliminary data.</text>
</comment>
<evidence type="ECO:0000313" key="1">
    <source>
        <dbReference type="EMBL" id="KAK3081774.1"/>
    </source>
</evidence>
<dbReference type="EMBL" id="JAWDJW010000069">
    <property type="protein sequence ID" value="KAK3081774.1"/>
    <property type="molecule type" value="Genomic_DNA"/>
</dbReference>
<gene>
    <name evidence="1" type="ORF">LTS18_002883</name>
</gene>
<evidence type="ECO:0000313" key="2">
    <source>
        <dbReference type="Proteomes" id="UP001186974"/>
    </source>
</evidence>
<reference evidence="1" key="1">
    <citation type="submission" date="2024-09" db="EMBL/GenBank/DDBJ databases">
        <title>Black Yeasts Isolated from many extreme environments.</title>
        <authorList>
            <person name="Coleine C."/>
            <person name="Stajich J.E."/>
            <person name="Selbmann L."/>
        </authorList>
    </citation>
    <scope>NUCLEOTIDE SEQUENCE</scope>
    <source>
        <strain evidence="1">CCFEE 5737</strain>
    </source>
</reference>
<keyword evidence="2" id="KW-1185">Reference proteome</keyword>
<protein>
    <submittedName>
        <fullName evidence="1">Uncharacterized protein</fullName>
    </submittedName>
</protein>
<name>A0ACC3DY28_9PEZI</name>
<organism evidence="1 2">
    <name type="scientific">Coniosporium uncinatum</name>
    <dbReference type="NCBI Taxonomy" id="93489"/>
    <lineage>
        <taxon>Eukaryota</taxon>
        <taxon>Fungi</taxon>
        <taxon>Dikarya</taxon>
        <taxon>Ascomycota</taxon>
        <taxon>Pezizomycotina</taxon>
        <taxon>Dothideomycetes</taxon>
        <taxon>Dothideomycetes incertae sedis</taxon>
        <taxon>Coniosporium</taxon>
    </lineage>
</organism>